<dbReference type="AlphaFoldDB" id="A0A2J8G803"/>
<dbReference type="EMBL" id="POSK01000022">
    <property type="protein sequence ID" value="PNI01372.1"/>
    <property type="molecule type" value="Genomic_DNA"/>
</dbReference>
<gene>
    <name evidence="1" type="ORF">C1N32_20550</name>
</gene>
<comment type="caution">
    <text evidence="1">The sequence shown here is derived from an EMBL/GenBank/DDBJ whole genome shotgun (WGS) entry which is preliminary data.</text>
</comment>
<sequence length="99" mass="11321">MKFSPLAVHCTSLCLDVISNEKFVFMTLDDIDDCYTDIYQMVYERIDSKEKHSLYLEALTTLVTQKILVILVNALLHPSEIEPGRMLSDMDDTISSFTP</sequence>
<dbReference type="RefSeq" id="WP_102941337.1">
    <property type="nucleotide sequence ID" value="NZ_JAPWHJ010000008.1"/>
</dbReference>
<protein>
    <submittedName>
        <fullName evidence="1">Uncharacterized protein</fullName>
    </submittedName>
</protein>
<dbReference type="OrthoDB" id="5876863at2"/>
<dbReference type="Proteomes" id="UP000236449">
    <property type="component" value="Unassembled WGS sequence"/>
</dbReference>
<name>A0A2J8G803_VIBDI</name>
<organism evidence="1 2">
    <name type="scientific">Vibrio diazotrophicus</name>
    <dbReference type="NCBI Taxonomy" id="685"/>
    <lineage>
        <taxon>Bacteria</taxon>
        <taxon>Pseudomonadati</taxon>
        <taxon>Pseudomonadota</taxon>
        <taxon>Gammaproteobacteria</taxon>
        <taxon>Vibrionales</taxon>
        <taxon>Vibrionaceae</taxon>
        <taxon>Vibrio</taxon>
    </lineage>
</organism>
<accession>A0A2J8G803</accession>
<evidence type="ECO:0000313" key="1">
    <source>
        <dbReference type="EMBL" id="PNI01372.1"/>
    </source>
</evidence>
<reference evidence="1 2" key="1">
    <citation type="submission" date="2018-01" db="EMBL/GenBank/DDBJ databases">
        <title>Draft genome sequences of six Vibrio diazotrophicus strains isolated from deep-sea sediments of the Baltic Sea.</title>
        <authorList>
            <person name="Castillo D."/>
            <person name="Vandieken V."/>
            <person name="Chiang O."/>
            <person name="Middelboe M."/>
        </authorList>
    </citation>
    <scope>NUCLEOTIDE SEQUENCE [LARGE SCALE GENOMIC DNA]</scope>
    <source>
        <strain evidence="1 2">60.27F</strain>
    </source>
</reference>
<evidence type="ECO:0000313" key="2">
    <source>
        <dbReference type="Proteomes" id="UP000236449"/>
    </source>
</evidence>
<proteinExistence type="predicted"/>